<evidence type="ECO:0000313" key="2">
    <source>
        <dbReference type="Proteomes" id="UP001560267"/>
    </source>
</evidence>
<comment type="caution">
    <text evidence="1">The sequence shown here is derived from an EMBL/GenBank/DDBJ whole genome shotgun (WGS) entry which is preliminary data.</text>
</comment>
<proteinExistence type="predicted"/>
<evidence type="ECO:0000313" key="1">
    <source>
        <dbReference type="EMBL" id="MEX6429397.1"/>
    </source>
</evidence>
<gene>
    <name evidence="1" type="ORF">AB6A68_06030</name>
</gene>
<accession>A0ABV3Y1F6</accession>
<sequence length="108" mass="11372">MEKLSCDALQGCLVDVAVAVDFDFEPDLDVAVVVDFELGLAAGELPHDARTKAAKSDAMIVPGNRLNPRIIDAASQLVAARSGHGCTLACKASTVNGRLDLAGPRLWR</sequence>
<keyword evidence="2" id="KW-1185">Reference proteome</keyword>
<organism evidence="1 2">
    <name type="scientific">Ferrimicrobium acidiphilum</name>
    <dbReference type="NCBI Taxonomy" id="121039"/>
    <lineage>
        <taxon>Bacteria</taxon>
        <taxon>Bacillati</taxon>
        <taxon>Actinomycetota</taxon>
        <taxon>Acidimicrobiia</taxon>
        <taxon>Acidimicrobiales</taxon>
        <taxon>Acidimicrobiaceae</taxon>
        <taxon>Ferrimicrobium</taxon>
    </lineage>
</organism>
<name>A0ABV3Y1F6_9ACTN</name>
<protein>
    <submittedName>
        <fullName evidence="1">Uncharacterized protein</fullName>
    </submittedName>
</protein>
<dbReference type="Proteomes" id="UP001560267">
    <property type="component" value="Unassembled WGS sequence"/>
</dbReference>
<dbReference type="RefSeq" id="WP_369084407.1">
    <property type="nucleotide sequence ID" value="NZ_JBFSHR010000015.1"/>
</dbReference>
<reference evidence="1 2" key="1">
    <citation type="submission" date="2024-07" db="EMBL/GenBank/DDBJ databases">
        <title>Draft Genome Sequence of Ferrimicrobium acidiphilum Strain YE2023, Isolated from a Pulp of Bioleach Reactor.</title>
        <authorList>
            <person name="Elkina Y.A."/>
            <person name="Bulaeva A.G."/>
            <person name="Beletsky A.V."/>
            <person name="Mardanov A.V."/>
        </authorList>
    </citation>
    <scope>NUCLEOTIDE SEQUENCE [LARGE SCALE GENOMIC DNA]</scope>
    <source>
        <strain evidence="1 2">YE2023</strain>
    </source>
</reference>
<dbReference type="EMBL" id="JBFSHR010000015">
    <property type="protein sequence ID" value="MEX6429397.1"/>
    <property type="molecule type" value="Genomic_DNA"/>
</dbReference>